<dbReference type="GO" id="GO:0030593">
    <property type="term" value="P:neutrophil chemotaxis"/>
    <property type="evidence" value="ECO:0007669"/>
    <property type="project" value="UniProtKB-ARBA"/>
</dbReference>
<feature type="chain" id="PRO_5029931090" description="C-X-C motif chemokine" evidence="6">
    <location>
        <begin position="33"/>
        <end position="109"/>
    </location>
</feature>
<dbReference type="CDD" id="cd00273">
    <property type="entry name" value="Chemokine_CXC"/>
    <property type="match status" value="1"/>
</dbReference>
<dbReference type="PROSITE" id="PS00471">
    <property type="entry name" value="SMALL_CYTOKINES_CXC"/>
    <property type="match status" value="1"/>
</dbReference>
<dbReference type="Proteomes" id="UP000550707">
    <property type="component" value="Unassembled WGS sequence"/>
</dbReference>
<dbReference type="GO" id="GO:0006955">
    <property type="term" value="P:immune response"/>
    <property type="evidence" value="ECO:0007669"/>
    <property type="project" value="InterPro"/>
</dbReference>
<evidence type="ECO:0000313" key="8">
    <source>
        <dbReference type="EMBL" id="KAF6502009.1"/>
    </source>
</evidence>
<evidence type="ECO:0000256" key="6">
    <source>
        <dbReference type="RuleBase" id="RU361149"/>
    </source>
</evidence>
<dbReference type="SMART" id="SM00199">
    <property type="entry name" value="SCY"/>
    <property type="match status" value="1"/>
</dbReference>
<dbReference type="GO" id="GO:0042119">
    <property type="term" value="P:neutrophil activation"/>
    <property type="evidence" value="ECO:0007669"/>
    <property type="project" value="UniProtKB-ARBA"/>
</dbReference>
<dbReference type="GO" id="GO:0005615">
    <property type="term" value="C:extracellular space"/>
    <property type="evidence" value="ECO:0007669"/>
    <property type="project" value="UniProtKB-UniRule"/>
</dbReference>
<feature type="domain" description="Chemokine interleukin-8-like" evidence="7">
    <location>
        <begin position="41"/>
        <end position="101"/>
    </location>
</feature>
<protein>
    <recommendedName>
        <fullName evidence="6">C-X-C motif chemokine</fullName>
    </recommendedName>
</protein>
<dbReference type="PANTHER" id="PTHR12015">
    <property type="entry name" value="SMALL INDUCIBLE CYTOKINE A"/>
    <property type="match status" value="1"/>
</dbReference>
<evidence type="ECO:0000256" key="2">
    <source>
        <dbReference type="ARBA" id="ARBA00010665"/>
    </source>
</evidence>
<comment type="similarity">
    <text evidence="2 6">Belongs to the intercrine alpha (chemokine CxC) family.</text>
</comment>
<evidence type="ECO:0000256" key="3">
    <source>
        <dbReference type="ARBA" id="ARBA00022514"/>
    </source>
</evidence>
<dbReference type="InterPro" id="IPR039809">
    <property type="entry name" value="Chemokine_b/g/d"/>
</dbReference>
<dbReference type="SUPFAM" id="SSF54117">
    <property type="entry name" value="Interleukin 8-like chemokines"/>
    <property type="match status" value="1"/>
</dbReference>
<keyword evidence="9" id="KW-1185">Reference proteome</keyword>
<dbReference type="PRINTS" id="PR00436">
    <property type="entry name" value="INTERLEUKIN8"/>
</dbReference>
<name>A0A7J8K073_MOLMO</name>
<keyword evidence="6" id="KW-0732">Signal</keyword>
<comment type="caution">
    <text evidence="8">The sequence shown here is derived from an EMBL/GenBank/DDBJ whole genome shotgun (WGS) entry which is preliminary data.</text>
</comment>
<evidence type="ECO:0000256" key="1">
    <source>
        <dbReference type="ARBA" id="ARBA00004613"/>
    </source>
</evidence>
<keyword evidence="6" id="KW-0145">Chemotaxis</keyword>
<organism evidence="8 9">
    <name type="scientific">Molossus molossus</name>
    <name type="common">Pallas' mastiff bat</name>
    <name type="synonym">Vespertilio molossus</name>
    <dbReference type="NCBI Taxonomy" id="27622"/>
    <lineage>
        <taxon>Eukaryota</taxon>
        <taxon>Metazoa</taxon>
        <taxon>Chordata</taxon>
        <taxon>Craniata</taxon>
        <taxon>Vertebrata</taxon>
        <taxon>Euteleostomi</taxon>
        <taxon>Mammalia</taxon>
        <taxon>Eutheria</taxon>
        <taxon>Laurasiatheria</taxon>
        <taxon>Chiroptera</taxon>
        <taxon>Yangochiroptera</taxon>
        <taxon>Molossidae</taxon>
        <taxon>Molossus</taxon>
    </lineage>
</organism>
<dbReference type="PRINTS" id="PR00437">
    <property type="entry name" value="SMALLCYTKCXC"/>
</dbReference>
<evidence type="ECO:0000256" key="5">
    <source>
        <dbReference type="ARBA" id="ARBA00023157"/>
    </source>
</evidence>
<evidence type="ECO:0000259" key="7">
    <source>
        <dbReference type="SMART" id="SM00199"/>
    </source>
</evidence>
<dbReference type="Gene3D" id="2.40.50.40">
    <property type="match status" value="1"/>
</dbReference>
<dbReference type="PANTHER" id="PTHR12015:SF198">
    <property type="entry name" value="PLATELET BASIC PROTEIN"/>
    <property type="match status" value="1"/>
</dbReference>
<dbReference type="InterPro" id="IPR001811">
    <property type="entry name" value="Chemokine_IL8-like_dom"/>
</dbReference>
<reference evidence="8 9" key="1">
    <citation type="journal article" date="2020" name="Nature">
        <title>Six reference-quality genomes reveal evolution of bat adaptations.</title>
        <authorList>
            <person name="Jebb D."/>
            <person name="Huang Z."/>
            <person name="Pippel M."/>
            <person name="Hughes G.M."/>
            <person name="Lavrichenko K."/>
            <person name="Devanna P."/>
            <person name="Winkler S."/>
            <person name="Jermiin L.S."/>
            <person name="Skirmuntt E.C."/>
            <person name="Katzourakis A."/>
            <person name="Burkitt-Gray L."/>
            <person name="Ray D.A."/>
            <person name="Sullivan K.A.M."/>
            <person name="Roscito J.G."/>
            <person name="Kirilenko B.M."/>
            <person name="Davalos L.M."/>
            <person name="Corthals A.P."/>
            <person name="Power M.L."/>
            <person name="Jones G."/>
            <person name="Ransome R.D."/>
            <person name="Dechmann D.K.N."/>
            <person name="Locatelli A.G."/>
            <person name="Puechmaille S.J."/>
            <person name="Fedrigo O."/>
            <person name="Jarvis E.D."/>
            <person name="Hiller M."/>
            <person name="Vernes S.C."/>
            <person name="Myers E.W."/>
            <person name="Teeling E.C."/>
        </authorList>
    </citation>
    <scope>NUCLEOTIDE SEQUENCE [LARGE SCALE GENOMIC DNA]</scope>
    <source>
        <strain evidence="8">MMolMol1</strain>
        <tissue evidence="8">Muscle</tissue>
    </source>
</reference>
<evidence type="ECO:0000256" key="4">
    <source>
        <dbReference type="ARBA" id="ARBA00022525"/>
    </source>
</evidence>
<keyword evidence="3 6" id="KW-0202">Cytokine</keyword>
<accession>A0A7J8K073</accession>
<dbReference type="InterPro" id="IPR033899">
    <property type="entry name" value="CXC_Chemokine_domain"/>
</dbReference>
<keyword evidence="5" id="KW-1015">Disulfide bond</keyword>
<dbReference type="GO" id="GO:0006952">
    <property type="term" value="P:defense response"/>
    <property type="evidence" value="ECO:0007669"/>
    <property type="project" value="InterPro"/>
</dbReference>
<dbReference type="InterPro" id="IPR001089">
    <property type="entry name" value="Chemokine_CXC"/>
</dbReference>
<dbReference type="Pfam" id="PF00048">
    <property type="entry name" value="IL8"/>
    <property type="match status" value="1"/>
</dbReference>
<sequence length="109" mass="11919">MSLRSRATSAPVLQVLLPLSLLLTALVPSTTGQTEINLYAELRCLCVKTFSGIHPSNIQNLEVHRAGPHCSKIEVIAKLKNGKEICLDPDAPRVIKILQKILENDKPAI</sequence>
<dbReference type="FunFam" id="2.40.50.40:FF:000004">
    <property type="entry name" value="C-X-C motif chemokine"/>
    <property type="match status" value="1"/>
</dbReference>
<dbReference type="EMBL" id="JACASF010000001">
    <property type="protein sequence ID" value="KAF6502009.1"/>
    <property type="molecule type" value="Genomic_DNA"/>
</dbReference>
<dbReference type="AlphaFoldDB" id="A0A7J8K073"/>
<dbReference type="InterPro" id="IPR018048">
    <property type="entry name" value="Chemokine_CXC_CS"/>
</dbReference>
<feature type="signal peptide" evidence="6">
    <location>
        <begin position="1"/>
        <end position="32"/>
    </location>
</feature>
<keyword evidence="4 6" id="KW-0964">Secreted</keyword>
<dbReference type="InterPro" id="IPR036048">
    <property type="entry name" value="Interleukin_8-like_sf"/>
</dbReference>
<proteinExistence type="inferred from homology"/>
<dbReference type="GO" id="GO:0008009">
    <property type="term" value="F:chemokine activity"/>
    <property type="evidence" value="ECO:0007669"/>
    <property type="project" value="InterPro"/>
</dbReference>
<gene>
    <name evidence="8" type="ORF">HJG59_014609</name>
</gene>
<evidence type="ECO:0000313" key="9">
    <source>
        <dbReference type="Proteomes" id="UP000550707"/>
    </source>
</evidence>
<comment type="subcellular location">
    <subcellularLocation>
        <location evidence="1 6">Secreted</location>
    </subcellularLocation>
</comment>